<comment type="caution">
    <text evidence="3">The sequence shown here is derived from an EMBL/GenBank/DDBJ whole genome shotgun (WGS) entry which is preliminary data.</text>
</comment>
<organism evidence="3 4">
    <name type="scientific">Paenibacillus nasutitermitis</name>
    <dbReference type="NCBI Taxonomy" id="1652958"/>
    <lineage>
        <taxon>Bacteria</taxon>
        <taxon>Bacillati</taxon>
        <taxon>Bacillota</taxon>
        <taxon>Bacilli</taxon>
        <taxon>Bacillales</taxon>
        <taxon>Paenibacillaceae</taxon>
        <taxon>Paenibacillus</taxon>
    </lineage>
</organism>
<evidence type="ECO:0000256" key="1">
    <source>
        <dbReference type="SAM" id="SignalP"/>
    </source>
</evidence>
<dbReference type="Gene3D" id="2.130.10.10">
    <property type="entry name" value="YVTN repeat-like/Quinoprotein amine dehydrogenase"/>
    <property type="match status" value="1"/>
</dbReference>
<dbReference type="SMART" id="SM00635">
    <property type="entry name" value="BID_2"/>
    <property type="match status" value="2"/>
</dbReference>
<dbReference type="AlphaFoldDB" id="A0A916ZA07"/>
<reference evidence="3" key="2">
    <citation type="submission" date="2020-09" db="EMBL/GenBank/DDBJ databases">
        <authorList>
            <person name="Sun Q."/>
            <person name="Zhou Y."/>
        </authorList>
    </citation>
    <scope>NUCLEOTIDE SEQUENCE</scope>
    <source>
        <strain evidence="3">CGMCC 1.15178</strain>
    </source>
</reference>
<dbReference type="Pfam" id="PF02368">
    <property type="entry name" value="Big_2"/>
    <property type="match status" value="2"/>
</dbReference>
<feature type="domain" description="SLH" evidence="2">
    <location>
        <begin position="687"/>
        <end position="744"/>
    </location>
</feature>
<keyword evidence="4" id="KW-1185">Reference proteome</keyword>
<dbReference type="Gene3D" id="2.80.10.50">
    <property type="match status" value="1"/>
</dbReference>
<feature type="domain" description="SLH" evidence="2">
    <location>
        <begin position="625"/>
        <end position="685"/>
    </location>
</feature>
<name>A0A916ZA07_9BACL</name>
<dbReference type="InterPro" id="IPR008964">
    <property type="entry name" value="Invasin/intimin_cell_adhesion"/>
</dbReference>
<dbReference type="SUPFAM" id="SSF50998">
    <property type="entry name" value="Quinoprotein alcohol dehydrogenase-like"/>
    <property type="match status" value="1"/>
</dbReference>
<dbReference type="PANTHER" id="PTHR34512:SF30">
    <property type="entry name" value="OUTER MEMBRANE PROTEIN ASSEMBLY FACTOR BAMB"/>
    <property type="match status" value="1"/>
</dbReference>
<feature type="chain" id="PRO_5037576075" description="SLH domain-containing protein" evidence="1">
    <location>
        <begin position="24"/>
        <end position="744"/>
    </location>
</feature>
<gene>
    <name evidence="3" type="ORF">GCM10010911_46580</name>
</gene>
<dbReference type="Pfam" id="PF13360">
    <property type="entry name" value="PQQ_2"/>
    <property type="match status" value="2"/>
</dbReference>
<dbReference type="InterPro" id="IPR003343">
    <property type="entry name" value="Big_2"/>
</dbReference>
<dbReference type="InterPro" id="IPR011047">
    <property type="entry name" value="Quinoprotein_ADH-like_sf"/>
</dbReference>
<dbReference type="InterPro" id="IPR002372">
    <property type="entry name" value="PQQ_rpt_dom"/>
</dbReference>
<keyword evidence="1" id="KW-0732">Signal</keyword>
<reference evidence="3" key="1">
    <citation type="journal article" date="2014" name="Int. J. Syst. Evol. Microbiol.">
        <title>Complete genome sequence of Corynebacterium casei LMG S-19264T (=DSM 44701T), isolated from a smear-ripened cheese.</title>
        <authorList>
            <consortium name="US DOE Joint Genome Institute (JGI-PGF)"/>
            <person name="Walter F."/>
            <person name="Albersmeier A."/>
            <person name="Kalinowski J."/>
            <person name="Ruckert C."/>
        </authorList>
    </citation>
    <scope>NUCLEOTIDE SEQUENCE</scope>
    <source>
        <strain evidence="3">CGMCC 1.15178</strain>
    </source>
</reference>
<dbReference type="Gene3D" id="2.40.10.480">
    <property type="match status" value="1"/>
</dbReference>
<dbReference type="InterPro" id="IPR001119">
    <property type="entry name" value="SLH_dom"/>
</dbReference>
<dbReference type="Gene3D" id="2.60.40.1080">
    <property type="match status" value="2"/>
</dbReference>
<evidence type="ECO:0000313" key="3">
    <source>
        <dbReference type="EMBL" id="GGD83060.1"/>
    </source>
</evidence>
<proteinExistence type="predicted"/>
<dbReference type="Proteomes" id="UP000612456">
    <property type="component" value="Unassembled WGS sequence"/>
</dbReference>
<protein>
    <recommendedName>
        <fullName evidence="2">SLH domain-containing protein</fullName>
    </recommendedName>
</protein>
<dbReference type="InterPro" id="IPR015943">
    <property type="entry name" value="WD40/YVTN_repeat-like_dom_sf"/>
</dbReference>
<dbReference type="SUPFAM" id="SSF49373">
    <property type="entry name" value="Invasin/intimin cell-adhesion fragments"/>
    <property type="match status" value="2"/>
</dbReference>
<dbReference type="PROSITE" id="PS51257">
    <property type="entry name" value="PROKAR_LIPOPROTEIN"/>
    <property type="match status" value="1"/>
</dbReference>
<dbReference type="Pfam" id="PF00395">
    <property type="entry name" value="SLH"/>
    <property type="match status" value="3"/>
</dbReference>
<dbReference type="EMBL" id="BMHP01000003">
    <property type="protein sequence ID" value="GGD83060.1"/>
    <property type="molecule type" value="Genomic_DNA"/>
</dbReference>
<evidence type="ECO:0000259" key="2">
    <source>
        <dbReference type="PROSITE" id="PS51272"/>
    </source>
</evidence>
<dbReference type="PANTHER" id="PTHR34512">
    <property type="entry name" value="CELL SURFACE PROTEIN"/>
    <property type="match status" value="1"/>
</dbReference>
<dbReference type="RefSeq" id="WP_188995396.1">
    <property type="nucleotide sequence ID" value="NZ_BMHP01000003.1"/>
</dbReference>
<dbReference type="SMART" id="SM00564">
    <property type="entry name" value="PQQ"/>
    <property type="match status" value="8"/>
</dbReference>
<evidence type="ECO:0000313" key="4">
    <source>
        <dbReference type="Proteomes" id="UP000612456"/>
    </source>
</evidence>
<accession>A0A916ZA07</accession>
<dbReference type="InterPro" id="IPR018391">
    <property type="entry name" value="PQQ_b-propeller_rpt"/>
</dbReference>
<dbReference type="PROSITE" id="PS51272">
    <property type="entry name" value="SLH"/>
    <property type="match status" value="3"/>
</dbReference>
<sequence length="744" mass="76113">MPKRKHLIMVLLFLLGCASFSSAAGALPAGDPTTSIIPLPGSVISGAVVLQEKPAVRWNYDMGNKEILMDPAVGPDGTLYVSYIGKSAGDQGLLAINPNGTLQWKTDTKLIVSTSVFTGDDGTVYVGTMGFFGSGTLLAMNPNGSVKWSFGQDLLFHTPPVAGKDGVLYVAPGDGVLYALHSADGSVKWSIELGKYSSISLAVGDDGTVYAANAGDTLYAIKPNGSMKWTFKGDAPFITSPAVGPEGVIYVGSSGGRITAVSPDGTKRGGFTAGGGITSAAVGADGAIYFGAEDSTLYALLPDMKLKWKAVLNGPVSAVPVIGADGKIYAATSTKKAAGSSIYAVLPSGRVGWKFDMKTSKVYKPAVGPGNTLYSLESSGLVYALSIPVNKIALNQSELALEPGTSGNLKAVMEPANVSNPKVIWSSTNPGIASVDSSGAVTAISSGKATITATAADNGLSAACVVTVSSKSGAIEVTSVKLNKFVLSLRMGESETLSATVIPTNAANKKVAWKSSKPSAVQVDAKGKVTALSVGTAQISVKTEDGEFFAACIVTVAAASGDAPSYADTKGNWAEESIRAAAGMEVAKGYPDGTFRPDANITRAEFTVMLMNGLKTDTAAAPLKFKDNEAIPSWAMAAVQKAVALGFINGYADGSFRPNANITHAELTSMVVKASGLPVDPGAITGYADDGDIPAWAKASAATAEKNGIIVVGGKPGNNFTPKALASRAEAVSAIVSLLSVRQQ</sequence>
<feature type="domain" description="SLH" evidence="2">
    <location>
        <begin position="561"/>
        <end position="624"/>
    </location>
</feature>
<feature type="signal peptide" evidence="1">
    <location>
        <begin position="1"/>
        <end position="23"/>
    </location>
</feature>